<dbReference type="EMBL" id="JAUSUW010000008">
    <property type="protein sequence ID" value="MDQ0422051.1"/>
    <property type="molecule type" value="Genomic_DNA"/>
</dbReference>
<keyword evidence="3" id="KW-1185">Reference proteome</keyword>
<organism evidence="2 3">
    <name type="scientific">Peteryoungia aggregata LMG 23059</name>
    <dbReference type="NCBI Taxonomy" id="1368425"/>
    <lineage>
        <taxon>Bacteria</taxon>
        <taxon>Pseudomonadati</taxon>
        <taxon>Pseudomonadota</taxon>
        <taxon>Alphaproteobacteria</taxon>
        <taxon>Hyphomicrobiales</taxon>
        <taxon>Rhizobiaceae</taxon>
        <taxon>Peteryoungia</taxon>
    </lineage>
</organism>
<dbReference type="SUPFAM" id="SSF56300">
    <property type="entry name" value="Metallo-dependent phosphatases"/>
    <property type="match status" value="1"/>
</dbReference>
<protein>
    <submittedName>
        <fullName evidence="2">Serine/threonine protein phosphatase 1</fullName>
        <ecNumber evidence="2">3.1.3.16</ecNumber>
    </submittedName>
</protein>
<dbReference type="InterPro" id="IPR004843">
    <property type="entry name" value="Calcineurin-like_PHP"/>
</dbReference>
<dbReference type="InterPro" id="IPR029052">
    <property type="entry name" value="Metallo-depent_PP-like"/>
</dbReference>
<dbReference type="InterPro" id="IPR050126">
    <property type="entry name" value="Ap4A_hydrolase"/>
</dbReference>
<dbReference type="RefSeq" id="WP_307374267.1">
    <property type="nucleotide sequence ID" value="NZ_JAUSUW010000008.1"/>
</dbReference>
<keyword evidence="2" id="KW-0378">Hydrolase</keyword>
<dbReference type="PANTHER" id="PTHR42850:SF4">
    <property type="entry name" value="ZINC-DEPENDENT ENDOPOLYPHOSPHATASE"/>
    <property type="match status" value="1"/>
</dbReference>
<dbReference type="Gene3D" id="3.60.21.10">
    <property type="match status" value="1"/>
</dbReference>
<gene>
    <name evidence="2" type="ORF">J2045_003095</name>
</gene>
<dbReference type="GO" id="GO:0004722">
    <property type="term" value="F:protein serine/threonine phosphatase activity"/>
    <property type="evidence" value="ECO:0007669"/>
    <property type="project" value="UniProtKB-EC"/>
</dbReference>
<dbReference type="Pfam" id="PF00149">
    <property type="entry name" value="Metallophos"/>
    <property type="match status" value="1"/>
</dbReference>
<sequence>MVDDALGLTASGRPPRLVLEPADYMRVYAIGDVHGCLDQLLALEDLIHEDAASVDGQKLIVMLGDYVDRGPKSAAVLYHLTASAPVGFDRVCLRGNHDDAFLSYLEGDPAGDWLLDHGGVETLRSYGLDVDAAGNLNGSNHQLREAARHAVPGSHMEFLRGLPVLLTMGRDVFAHAGIRPGRPLSEQTDDDLMWIRRSFLDLGPGLPVRVFHGHTPMREAFTGPNRVSLDTHCYHTGRLTAARLEGGRVEILSVGPQP</sequence>
<dbReference type="Proteomes" id="UP001238496">
    <property type="component" value="Unassembled WGS sequence"/>
</dbReference>
<feature type="domain" description="Calcineurin-like phosphoesterase" evidence="1">
    <location>
        <begin position="25"/>
        <end position="226"/>
    </location>
</feature>
<evidence type="ECO:0000259" key="1">
    <source>
        <dbReference type="Pfam" id="PF00149"/>
    </source>
</evidence>
<evidence type="ECO:0000313" key="2">
    <source>
        <dbReference type="EMBL" id="MDQ0422051.1"/>
    </source>
</evidence>
<name>A0ABU0G9M3_9HYPH</name>
<reference evidence="2 3" key="1">
    <citation type="submission" date="2023-07" db="EMBL/GenBank/DDBJ databases">
        <title>Genomic Encyclopedia of Type Strains, Phase IV (KMG-IV): sequencing the most valuable type-strain genomes for metagenomic binning, comparative biology and taxonomic classification.</title>
        <authorList>
            <person name="Goeker M."/>
        </authorList>
    </citation>
    <scope>NUCLEOTIDE SEQUENCE [LARGE SCALE GENOMIC DNA]</scope>
    <source>
        <strain evidence="2 3">DSM 1111</strain>
    </source>
</reference>
<accession>A0ABU0G9M3</accession>
<comment type="caution">
    <text evidence="2">The sequence shown here is derived from an EMBL/GenBank/DDBJ whole genome shotgun (WGS) entry which is preliminary data.</text>
</comment>
<dbReference type="EC" id="3.1.3.16" evidence="2"/>
<proteinExistence type="predicted"/>
<evidence type="ECO:0000313" key="3">
    <source>
        <dbReference type="Proteomes" id="UP001238496"/>
    </source>
</evidence>
<dbReference type="PANTHER" id="PTHR42850">
    <property type="entry name" value="METALLOPHOSPHOESTERASE"/>
    <property type="match status" value="1"/>
</dbReference>